<dbReference type="EMBL" id="RBUO01000271">
    <property type="protein sequence ID" value="RMV15830.1"/>
    <property type="molecule type" value="Genomic_DNA"/>
</dbReference>
<sequence>MIPTSLLVPRSVARILLETGGVLFTVSSHLRARMPHPMVRTVGTSNVSHIGAVAQWVKASAQVLTNSTKYISGSCRDNAMY</sequence>
<dbReference type="Proteomes" id="UP000272241">
    <property type="component" value="Unassembled WGS sequence"/>
</dbReference>
<name>A0A3M6A995_PSESS</name>
<reference evidence="1 2" key="1">
    <citation type="submission" date="2018-08" db="EMBL/GenBank/DDBJ databases">
        <title>Recombination of ecologically and evolutionarily significant loci maintains genetic cohesion in the Pseudomonas syringae species complex.</title>
        <authorList>
            <person name="Dillon M."/>
            <person name="Thakur S."/>
            <person name="Almeida R.N.D."/>
            <person name="Weir B.S."/>
            <person name="Guttman D.S."/>
        </authorList>
    </citation>
    <scope>NUCLEOTIDE SEQUENCE [LARGE SCALE GENOMIC DNA]</scope>
    <source>
        <strain evidence="1 2">ICMP 11895</strain>
    </source>
</reference>
<comment type="caution">
    <text evidence="1">The sequence shown here is derived from an EMBL/GenBank/DDBJ whole genome shotgun (WGS) entry which is preliminary data.</text>
</comment>
<evidence type="ECO:0000313" key="2">
    <source>
        <dbReference type="Proteomes" id="UP000272241"/>
    </source>
</evidence>
<proteinExistence type="predicted"/>
<dbReference type="AlphaFoldDB" id="A0A3M6A995"/>
<gene>
    <name evidence="1" type="ORF">ALP15_200092</name>
</gene>
<protein>
    <submittedName>
        <fullName evidence="1">Uncharacterized protein</fullName>
    </submittedName>
</protein>
<evidence type="ECO:0000313" key="1">
    <source>
        <dbReference type="EMBL" id="RMV15830.1"/>
    </source>
</evidence>
<accession>A0A3M6A995</accession>
<organism evidence="1 2">
    <name type="scientific">Pseudomonas savastanoi</name>
    <name type="common">Pseudomonas syringae pv. savastanoi</name>
    <dbReference type="NCBI Taxonomy" id="29438"/>
    <lineage>
        <taxon>Bacteria</taxon>
        <taxon>Pseudomonadati</taxon>
        <taxon>Pseudomonadota</taxon>
        <taxon>Gammaproteobacteria</taxon>
        <taxon>Pseudomonadales</taxon>
        <taxon>Pseudomonadaceae</taxon>
        <taxon>Pseudomonas</taxon>
    </lineage>
</organism>